<name>A0AAV9HYZ8_9PEZI</name>
<sequence length="227" mass="25501">MPKKTVMFIRHAQALHNIDENYKQHRDPGLTPEGESQALRLKEHLKMQFANCKVDCILVSPMRRALSTAEIALDWLYVDRQVTVRVDALWQEVYDKPCDTGDEARCIKAEFPLPAFDFGGLDPVYPDKTSPRARRYHADRESVLARGREAVRELAGMPGSDLVIVVSHGGFLRTAVTGRWFGNADYRVFDLEENGEDRFVLVEQPGRETGGMGMSKEGSVVLGTGLH</sequence>
<evidence type="ECO:0000256" key="1">
    <source>
        <dbReference type="PIRSR" id="PIRSR613078-2"/>
    </source>
</evidence>
<dbReference type="PANTHER" id="PTHR48100">
    <property type="entry name" value="BROAD-SPECIFICITY PHOSPHATASE YOR283W-RELATED"/>
    <property type="match status" value="1"/>
</dbReference>
<reference evidence="3" key="1">
    <citation type="journal article" date="2023" name="Mol. Phylogenet. Evol.">
        <title>Genome-scale phylogeny and comparative genomics of the fungal order Sordariales.</title>
        <authorList>
            <person name="Hensen N."/>
            <person name="Bonometti L."/>
            <person name="Westerberg I."/>
            <person name="Brannstrom I.O."/>
            <person name="Guillou S."/>
            <person name="Cros-Aarteil S."/>
            <person name="Calhoun S."/>
            <person name="Haridas S."/>
            <person name="Kuo A."/>
            <person name="Mondo S."/>
            <person name="Pangilinan J."/>
            <person name="Riley R."/>
            <person name="LaButti K."/>
            <person name="Andreopoulos B."/>
            <person name="Lipzen A."/>
            <person name="Chen C."/>
            <person name="Yan M."/>
            <person name="Daum C."/>
            <person name="Ng V."/>
            <person name="Clum A."/>
            <person name="Steindorff A."/>
            <person name="Ohm R.A."/>
            <person name="Martin F."/>
            <person name="Silar P."/>
            <person name="Natvig D.O."/>
            <person name="Lalanne C."/>
            <person name="Gautier V."/>
            <person name="Ament-Velasquez S.L."/>
            <person name="Kruys A."/>
            <person name="Hutchinson M.I."/>
            <person name="Powell A.J."/>
            <person name="Barry K."/>
            <person name="Miller A.N."/>
            <person name="Grigoriev I.V."/>
            <person name="Debuchy R."/>
            <person name="Gladieux P."/>
            <person name="Hiltunen Thoren M."/>
            <person name="Johannesson H."/>
        </authorList>
    </citation>
    <scope>NUCLEOTIDE SEQUENCE</scope>
    <source>
        <strain evidence="3">PSN324</strain>
    </source>
</reference>
<dbReference type="GO" id="GO:0016791">
    <property type="term" value="F:phosphatase activity"/>
    <property type="evidence" value="ECO:0007669"/>
    <property type="project" value="TreeGrafter"/>
</dbReference>
<proteinExistence type="predicted"/>
<dbReference type="Pfam" id="PF00300">
    <property type="entry name" value="His_Phos_1"/>
    <property type="match status" value="1"/>
</dbReference>
<dbReference type="InterPro" id="IPR029033">
    <property type="entry name" value="His_PPase_superfam"/>
</dbReference>
<keyword evidence="4" id="KW-1185">Reference proteome</keyword>
<comment type="caution">
    <text evidence="3">The sequence shown here is derived from an EMBL/GenBank/DDBJ whole genome shotgun (WGS) entry which is preliminary data.</text>
</comment>
<dbReference type="SMART" id="SM00855">
    <property type="entry name" value="PGAM"/>
    <property type="match status" value="1"/>
</dbReference>
<feature type="binding site" evidence="1">
    <location>
        <position position="64"/>
    </location>
    <ligand>
        <name>substrate</name>
    </ligand>
</feature>
<dbReference type="Proteomes" id="UP001321749">
    <property type="component" value="Unassembled WGS sequence"/>
</dbReference>
<dbReference type="AlphaFoldDB" id="A0AAV9HYZ8"/>
<dbReference type="InterPro" id="IPR050275">
    <property type="entry name" value="PGM_Phosphatase"/>
</dbReference>
<dbReference type="EMBL" id="MU864934">
    <property type="protein sequence ID" value="KAK4466114.1"/>
    <property type="molecule type" value="Genomic_DNA"/>
</dbReference>
<feature type="binding site" evidence="1">
    <location>
        <begin position="10"/>
        <end position="17"/>
    </location>
    <ligand>
        <name>substrate</name>
    </ligand>
</feature>
<accession>A0AAV9HYZ8</accession>
<dbReference type="InterPro" id="IPR013078">
    <property type="entry name" value="His_Pase_superF_clade-1"/>
</dbReference>
<evidence type="ECO:0000313" key="3">
    <source>
        <dbReference type="EMBL" id="KAK4466114.1"/>
    </source>
</evidence>
<dbReference type="SUPFAM" id="SSF53254">
    <property type="entry name" value="Phosphoglycerate mutase-like"/>
    <property type="match status" value="1"/>
</dbReference>
<protein>
    <submittedName>
        <fullName evidence="3">Phosphoglycerate mutase-like protein 1</fullName>
    </submittedName>
</protein>
<organism evidence="3 4">
    <name type="scientific">Cladorrhinum samala</name>
    <dbReference type="NCBI Taxonomy" id="585594"/>
    <lineage>
        <taxon>Eukaryota</taxon>
        <taxon>Fungi</taxon>
        <taxon>Dikarya</taxon>
        <taxon>Ascomycota</taxon>
        <taxon>Pezizomycotina</taxon>
        <taxon>Sordariomycetes</taxon>
        <taxon>Sordariomycetidae</taxon>
        <taxon>Sordariales</taxon>
        <taxon>Podosporaceae</taxon>
        <taxon>Cladorrhinum</taxon>
    </lineage>
</organism>
<dbReference type="CDD" id="cd07067">
    <property type="entry name" value="HP_PGM_like"/>
    <property type="match status" value="1"/>
</dbReference>
<gene>
    <name evidence="3" type="ORF">QBC42DRAFT_167564</name>
</gene>
<dbReference type="PANTHER" id="PTHR48100:SF54">
    <property type="entry name" value="PHOSPHATASE SPAC5H10.03-RELATED"/>
    <property type="match status" value="1"/>
</dbReference>
<dbReference type="Gene3D" id="3.40.50.1240">
    <property type="entry name" value="Phosphoglycerate mutase-like"/>
    <property type="match status" value="1"/>
</dbReference>
<feature type="region of interest" description="Disordered" evidence="2">
    <location>
        <begin position="206"/>
        <end position="227"/>
    </location>
</feature>
<reference evidence="3" key="2">
    <citation type="submission" date="2023-06" db="EMBL/GenBank/DDBJ databases">
        <authorList>
            <consortium name="Lawrence Berkeley National Laboratory"/>
            <person name="Mondo S.J."/>
            <person name="Hensen N."/>
            <person name="Bonometti L."/>
            <person name="Westerberg I."/>
            <person name="Brannstrom I.O."/>
            <person name="Guillou S."/>
            <person name="Cros-Aarteil S."/>
            <person name="Calhoun S."/>
            <person name="Haridas S."/>
            <person name="Kuo A."/>
            <person name="Pangilinan J."/>
            <person name="Riley R."/>
            <person name="Labutti K."/>
            <person name="Andreopoulos B."/>
            <person name="Lipzen A."/>
            <person name="Chen C."/>
            <person name="Yanf M."/>
            <person name="Daum C."/>
            <person name="Ng V."/>
            <person name="Clum A."/>
            <person name="Steindorff A."/>
            <person name="Ohm R."/>
            <person name="Martin F."/>
            <person name="Silar P."/>
            <person name="Natvig D."/>
            <person name="Lalanne C."/>
            <person name="Gautier V."/>
            <person name="Ament-Velasquez S.L."/>
            <person name="Kruys A."/>
            <person name="Hutchinson M.I."/>
            <person name="Powell A.J."/>
            <person name="Barry K."/>
            <person name="Miller A.N."/>
            <person name="Grigoriev I.V."/>
            <person name="Debuchy R."/>
            <person name="Gladieux P."/>
            <person name="Thoren M.H."/>
            <person name="Johannesson H."/>
        </authorList>
    </citation>
    <scope>NUCLEOTIDE SEQUENCE</scope>
    <source>
        <strain evidence="3">PSN324</strain>
    </source>
</reference>
<evidence type="ECO:0000313" key="4">
    <source>
        <dbReference type="Proteomes" id="UP001321749"/>
    </source>
</evidence>
<evidence type="ECO:0000256" key="2">
    <source>
        <dbReference type="SAM" id="MobiDB-lite"/>
    </source>
</evidence>
<dbReference type="GO" id="GO:0005737">
    <property type="term" value="C:cytoplasm"/>
    <property type="evidence" value="ECO:0007669"/>
    <property type="project" value="TreeGrafter"/>
</dbReference>